<dbReference type="EMBL" id="BARS01013647">
    <property type="protein sequence ID" value="GAF98527.1"/>
    <property type="molecule type" value="Genomic_DNA"/>
</dbReference>
<dbReference type="Gene3D" id="1.25.40.10">
    <property type="entry name" value="Tetratricopeptide repeat domain"/>
    <property type="match status" value="1"/>
</dbReference>
<dbReference type="InterPro" id="IPR019734">
    <property type="entry name" value="TPR_rpt"/>
</dbReference>
<dbReference type="SUPFAM" id="SSF48452">
    <property type="entry name" value="TPR-like"/>
    <property type="match status" value="1"/>
</dbReference>
<feature type="non-terminal residue" evidence="1">
    <location>
        <position position="133"/>
    </location>
</feature>
<dbReference type="AlphaFoldDB" id="X0UDS0"/>
<dbReference type="PROSITE" id="PS50005">
    <property type="entry name" value="TPR"/>
    <property type="match status" value="1"/>
</dbReference>
<gene>
    <name evidence="1" type="ORF">S01H1_23560</name>
</gene>
<comment type="caution">
    <text evidence="1">The sequence shown here is derived from an EMBL/GenBank/DDBJ whole genome shotgun (WGS) entry which is preliminary data.</text>
</comment>
<proteinExistence type="predicted"/>
<name>X0UDS0_9ZZZZ</name>
<reference evidence="1" key="1">
    <citation type="journal article" date="2014" name="Front. Microbiol.">
        <title>High frequency of phylogenetically diverse reductive dehalogenase-homologous genes in deep subseafloor sedimentary metagenomes.</title>
        <authorList>
            <person name="Kawai M."/>
            <person name="Futagami T."/>
            <person name="Toyoda A."/>
            <person name="Takaki Y."/>
            <person name="Nishi S."/>
            <person name="Hori S."/>
            <person name="Arai W."/>
            <person name="Tsubouchi T."/>
            <person name="Morono Y."/>
            <person name="Uchiyama I."/>
            <person name="Ito T."/>
            <person name="Fujiyama A."/>
            <person name="Inagaki F."/>
            <person name="Takami H."/>
        </authorList>
    </citation>
    <scope>NUCLEOTIDE SEQUENCE</scope>
    <source>
        <strain evidence="1">Expedition CK06-06</strain>
    </source>
</reference>
<feature type="non-terminal residue" evidence="1">
    <location>
        <position position="1"/>
    </location>
</feature>
<accession>X0UDS0</accession>
<dbReference type="Pfam" id="PF13174">
    <property type="entry name" value="TPR_6"/>
    <property type="match status" value="1"/>
</dbReference>
<dbReference type="SMART" id="SM00028">
    <property type="entry name" value="TPR"/>
    <property type="match status" value="3"/>
</dbReference>
<organism evidence="1">
    <name type="scientific">marine sediment metagenome</name>
    <dbReference type="NCBI Taxonomy" id="412755"/>
    <lineage>
        <taxon>unclassified sequences</taxon>
        <taxon>metagenomes</taxon>
        <taxon>ecological metagenomes</taxon>
    </lineage>
</organism>
<sequence>YFRMRDLRKALSDLNKAIALDPDHSNVDWTMKCRADVYRLQGNFDGALKECKEIADKFPGFAWGPYMLGVIEYERGNYKEAAVHYQKVVDGDSEHLRPFAQVRIFLARSHLKQEAAKALAKFRYTWPGNEWPA</sequence>
<dbReference type="Pfam" id="PF13432">
    <property type="entry name" value="TPR_16"/>
    <property type="match status" value="1"/>
</dbReference>
<evidence type="ECO:0000313" key="1">
    <source>
        <dbReference type="EMBL" id="GAF98527.1"/>
    </source>
</evidence>
<dbReference type="InterPro" id="IPR011990">
    <property type="entry name" value="TPR-like_helical_dom_sf"/>
</dbReference>
<protein>
    <submittedName>
        <fullName evidence="1">Uncharacterized protein</fullName>
    </submittedName>
</protein>